<name>A0ABS3QC20_9BACT</name>
<dbReference type="PROSITE" id="PS51257">
    <property type="entry name" value="PROKAR_LIPOPROTEIN"/>
    <property type="match status" value="1"/>
</dbReference>
<dbReference type="RefSeq" id="WP_208174440.1">
    <property type="nucleotide sequence ID" value="NZ_JAGETZ010000003.1"/>
</dbReference>
<gene>
    <name evidence="2" type="ORF">J4E00_07035</name>
</gene>
<keyword evidence="3" id="KW-1185">Reference proteome</keyword>
<protein>
    <recommendedName>
        <fullName evidence="4">DUF4136 domain-containing protein</fullName>
    </recommendedName>
</protein>
<proteinExistence type="predicted"/>
<evidence type="ECO:0000256" key="1">
    <source>
        <dbReference type="SAM" id="MobiDB-lite"/>
    </source>
</evidence>
<reference evidence="2 3" key="1">
    <citation type="submission" date="2021-03" db="EMBL/GenBank/DDBJ databases">
        <authorList>
            <person name="Kim M.K."/>
        </authorList>
    </citation>
    <scope>NUCLEOTIDE SEQUENCE [LARGE SCALE GENOMIC DNA]</scope>
    <source>
        <strain evidence="2 3">BT442</strain>
    </source>
</reference>
<sequence>MPGLLPRTIQRLIGTLVVGVTACQSPDQPTAASRPASAPPPTATPAPQLVEQALGNSGFFVSLPSTYRLRSTDAADFLVYYFAPADTTVRTQFTGGLYLGGHPQGMDSTAAGCQMRRVATTLLGRPATWQVQRCATGYTLNAVFDSHSGQGWSPLINAFGEAKSAAELRQLLAIFATLRQQRPPAGKVPR</sequence>
<evidence type="ECO:0000313" key="2">
    <source>
        <dbReference type="EMBL" id="MBO2008801.1"/>
    </source>
</evidence>
<organism evidence="2 3">
    <name type="scientific">Hymenobacter negativus</name>
    <dbReference type="NCBI Taxonomy" id="2795026"/>
    <lineage>
        <taxon>Bacteria</taxon>
        <taxon>Pseudomonadati</taxon>
        <taxon>Bacteroidota</taxon>
        <taxon>Cytophagia</taxon>
        <taxon>Cytophagales</taxon>
        <taxon>Hymenobacteraceae</taxon>
        <taxon>Hymenobacter</taxon>
    </lineage>
</organism>
<dbReference type="Proteomes" id="UP000664369">
    <property type="component" value="Unassembled WGS sequence"/>
</dbReference>
<comment type="caution">
    <text evidence="2">The sequence shown here is derived from an EMBL/GenBank/DDBJ whole genome shotgun (WGS) entry which is preliminary data.</text>
</comment>
<accession>A0ABS3QC20</accession>
<evidence type="ECO:0000313" key="3">
    <source>
        <dbReference type="Proteomes" id="UP000664369"/>
    </source>
</evidence>
<evidence type="ECO:0008006" key="4">
    <source>
        <dbReference type="Google" id="ProtNLM"/>
    </source>
</evidence>
<feature type="region of interest" description="Disordered" evidence="1">
    <location>
        <begin position="25"/>
        <end position="47"/>
    </location>
</feature>
<dbReference type="EMBL" id="JAGETZ010000003">
    <property type="protein sequence ID" value="MBO2008801.1"/>
    <property type="molecule type" value="Genomic_DNA"/>
</dbReference>